<feature type="region of interest" description="Disordered" evidence="1">
    <location>
        <begin position="249"/>
        <end position="270"/>
    </location>
</feature>
<keyword evidence="3" id="KW-1185">Reference proteome</keyword>
<dbReference type="EMBL" id="JAKKPZ010000090">
    <property type="protein sequence ID" value="KAI1702955.1"/>
    <property type="molecule type" value="Genomic_DNA"/>
</dbReference>
<protein>
    <submittedName>
        <fullName evidence="2">Tectonin beta-propeller repeat-containing protein 2-like</fullName>
    </submittedName>
</protein>
<feature type="compositionally biased region" description="Basic and acidic residues" evidence="1">
    <location>
        <begin position="187"/>
        <end position="202"/>
    </location>
</feature>
<organism evidence="2 3">
    <name type="scientific">Ditylenchus destructor</name>
    <dbReference type="NCBI Taxonomy" id="166010"/>
    <lineage>
        <taxon>Eukaryota</taxon>
        <taxon>Metazoa</taxon>
        <taxon>Ecdysozoa</taxon>
        <taxon>Nematoda</taxon>
        <taxon>Chromadorea</taxon>
        <taxon>Rhabditida</taxon>
        <taxon>Tylenchina</taxon>
        <taxon>Tylenchomorpha</taxon>
        <taxon>Sphaerularioidea</taxon>
        <taxon>Anguinidae</taxon>
        <taxon>Anguininae</taxon>
        <taxon>Ditylenchus</taxon>
    </lineage>
</organism>
<dbReference type="Proteomes" id="UP001201812">
    <property type="component" value="Unassembled WGS sequence"/>
</dbReference>
<proteinExistence type="predicted"/>
<feature type="region of interest" description="Disordered" evidence="1">
    <location>
        <begin position="406"/>
        <end position="427"/>
    </location>
</feature>
<accession>A0AAD4MSP0</accession>
<feature type="region of interest" description="Disordered" evidence="1">
    <location>
        <begin position="175"/>
        <end position="203"/>
    </location>
</feature>
<evidence type="ECO:0000313" key="2">
    <source>
        <dbReference type="EMBL" id="KAI1702955.1"/>
    </source>
</evidence>
<dbReference type="AlphaFoldDB" id="A0AAD4MSP0"/>
<feature type="compositionally biased region" description="Basic and acidic residues" evidence="1">
    <location>
        <begin position="249"/>
        <end position="262"/>
    </location>
</feature>
<evidence type="ECO:0000313" key="3">
    <source>
        <dbReference type="Proteomes" id="UP001201812"/>
    </source>
</evidence>
<evidence type="ECO:0000256" key="1">
    <source>
        <dbReference type="SAM" id="MobiDB-lite"/>
    </source>
</evidence>
<comment type="caution">
    <text evidence="2">The sequence shown here is derived from an EMBL/GenBank/DDBJ whole genome shotgun (WGS) entry which is preliminary data.</text>
</comment>
<name>A0AAD4MSP0_9BILA</name>
<reference evidence="2" key="1">
    <citation type="submission" date="2022-01" db="EMBL/GenBank/DDBJ databases">
        <title>Genome Sequence Resource for Two Populations of Ditylenchus destructor, the Migratory Endoparasitic Phytonematode.</title>
        <authorList>
            <person name="Zhang H."/>
            <person name="Lin R."/>
            <person name="Xie B."/>
        </authorList>
    </citation>
    <scope>NUCLEOTIDE SEQUENCE</scope>
    <source>
        <strain evidence="2">BazhouSP</strain>
    </source>
</reference>
<gene>
    <name evidence="2" type="ORF">DdX_15192</name>
</gene>
<sequence>MSTVPIYSVVDEEEMEKSEEEKPSGRVLFNSLSSAAAKSSRHLFSKIEELQNSQVATAGMQMMDNFLLGSAVGVNGKKEPSLSSEPIINQMENVSENEKEENDWTSARLGFSIPTGFGLLSEERRTNIVSNFRNIYDNLKVSNLMTDYNHNPLSAEQRHETPLFYKDYDQGEFASTSSTAGDSSFFGEHDVNSEERISERGKFPSTLSENIKVNVSRKSRAKRIRLPEINSAKLKSGDGLNNFYDKSEETAQEQNDRLRREISSSPQCENPGIGAVGLPLGDINLDRILRVINQTDDAEISPFCHDSNSNATETEYQLAHSDDSSSASEQGMTSCKSLVDTEYEDNHKIEFKDDEVSSLSVSILPLELRDIMIESRMAEQHERKDEVVAETPDEMVVASEMIHEASTSTQNKEFTTSDHNEVSPRSATNSLADDTELIMDSIDEAVIAQPYMCHLNKGGYEIHSTTPSCSSSANDSSLERNNADYLIISGLVNHRTDIWTQLIAPYQICSMDICENYIAICPSTASGGLFSLQKRPRPLYRLLNTVDNGVMGGSWMQVKISGGLPTMSLAVNDSGNILWRIDSSGFAYSPVTTDPFSPVPSDNTWIGQTGEEGAITSVALTTKNAWYSTKKGVYVQLNLPEMGILFRTECPFELTKLAASDQAVWALRSDTGNLVVRIGLQHCPMGVDWVEDNLSGLPRKFVSIALYGQFGFGLDSAGNLFMINGVTESTPFGQFTDLLLPTTHDVYGRILDQCQKLQETG</sequence>